<evidence type="ECO:0000313" key="8">
    <source>
        <dbReference type="Proteomes" id="UP000182510"/>
    </source>
</evidence>
<dbReference type="InterPro" id="IPR036388">
    <property type="entry name" value="WH-like_DNA-bd_sf"/>
</dbReference>
<dbReference type="InterPro" id="IPR007627">
    <property type="entry name" value="RNA_pol_sigma70_r2"/>
</dbReference>
<name>A0A1L3J2P5_9FLAO</name>
<dbReference type="GO" id="GO:0006352">
    <property type="term" value="P:DNA-templated transcription initiation"/>
    <property type="evidence" value="ECO:0007669"/>
    <property type="project" value="InterPro"/>
</dbReference>
<dbReference type="PANTHER" id="PTHR43133:SF51">
    <property type="entry name" value="RNA POLYMERASE SIGMA FACTOR"/>
    <property type="match status" value="1"/>
</dbReference>
<evidence type="ECO:0000259" key="6">
    <source>
        <dbReference type="Pfam" id="PF08281"/>
    </source>
</evidence>
<keyword evidence="3" id="KW-0731">Sigma factor</keyword>
<sequence>MSPTITHINDLVERCRKGDQRAQMEIYDRYYKAMYNTAYRITGHSAEAEDIMQEAFLNAFTKIESFQATSTFGAWLKRIVVNESLTCYKKRSKLGEVSYNDELKNEIESENSTLDENQRKDEKVKIILKLINSLKDNYRIALNLHLIEGYDYEEVSEIMNISYANCRTMISRAKESLRKKLKCNG</sequence>
<dbReference type="InterPro" id="IPR013324">
    <property type="entry name" value="RNA_pol_sigma_r3/r4-like"/>
</dbReference>
<comment type="similarity">
    <text evidence="1">Belongs to the sigma-70 factor family. ECF subfamily.</text>
</comment>
<reference evidence="7 8" key="1">
    <citation type="submission" date="2016-11" db="EMBL/GenBank/DDBJ databases">
        <title>Gramella sp. LPB0144 isolated from marine environment.</title>
        <authorList>
            <person name="Kim E."/>
            <person name="Yi H."/>
        </authorList>
    </citation>
    <scope>NUCLEOTIDE SEQUENCE [LARGE SCALE GENOMIC DNA]</scope>
    <source>
        <strain evidence="7 8">LPB0144</strain>
    </source>
</reference>
<dbReference type="GO" id="GO:0016987">
    <property type="term" value="F:sigma factor activity"/>
    <property type="evidence" value="ECO:0007669"/>
    <property type="project" value="UniProtKB-KW"/>
</dbReference>
<dbReference type="RefSeq" id="WP_072552052.1">
    <property type="nucleotide sequence ID" value="NZ_CP018153.1"/>
</dbReference>
<evidence type="ECO:0000256" key="4">
    <source>
        <dbReference type="ARBA" id="ARBA00023163"/>
    </source>
</evidence>
<dbReference type="EMBL" id="CP018153">
    <property type="protein sequence ID" value="APG59395.1"/>
    <property type="molecule type" value="Genomic_DNA"/>
</dbReference>
<evidence type="ECO:0000256" key="2">
    <source>
        <dbReference type="ARBA" id="ARBA00023015"/>
    </source>
</evidence>
<dbReference type="InterPro" id="IPR013325">
    <property type="entry name" value="RNA_pol_sigma_r2"/>
</dbReference>
<dbReference type="Pfam" id="PF08281">
    <property type="entry name" value="Sigma70_r4_2"/>
    <property type="match status" value="1"/>
</dbReference>
<dbReference type="KEGG" id="grl:LPB144_02765"/>
<dbReference type="SUPFAM" id="SSF88946">
    <property type="entry name" value="Sigma2 domain of RNA polymerase sigma factors"/>
    <property type="match status" value="1"/>
</dbReference>
<organism evidence="7 8">
    <name type="scientific">Christiangramia salexigens</name>
    <dbReference type="NCBI Taxonomy" id="1913577"/>
    <lineage>
        <taxon>Bacteria</taxon>
        <taxon>Pseudomonadati</taxon>
        <taxon>Bacteroidota</taxon>
        <taxon>Flavobacteriia</taxon>
        <taxon>Flavobacteriales</taxon>
        <taxon>Flavobacteriaceae</taxon>
        <taxon>Christiangramia</taxon>
    </lineage>
</organism>
<dbReference type="Gene3D" id="1.10.1740.10">
    <property type="match status" value="1"/>
</dbReference>
<keyword evidence="4" id="KW-0804">Transcription</keyword>
<accession>A0A1L3J2P5</accession>
<dbReference type="SUPFAM" id="SSF88659">
    <property type="entry name" value="Sigma3 and sigma4 domains of RNA polymerase sigma factors"/>
    <property type="match status" value="1"/>
</dbReference>
<dbReference type="Gene3D" id="1.10.10.10">
    <property type="entry name" value="Winged helix-like DNA-binding domain superfamily/Winged helix DNA-binding domain"/>
    <property type="match status" value="1"/>
</dbReference>
<dbReference type="InterPro" id="IPR039425">
    <property type="entry name" value="RNA_pol_sigma-70-like"/>
</dbReference>
<dbReference type="STRING" id="1913577.LPB144_02765"/>
<dbReference type="AlphaFoldDB" id="A0A1L3J2P5"/>
<feature type="domain" description="RNA polymerase sigma factor 70 region 4 type 2" evidence="6">
    <location>
        <begin position="126"/>
        <end position="177"/>
    </location>
</feature>
<keyword evidence="8" id="KW-1185">Reference proteome</keyword>
<protein>
    <submittedName>
        <fullName evidence="7">RNA polymerase subunit sigma</fullName>
    </submittedName>
</protein>
<evidence type="ECO:0000313" key="7">
    <source>
        <dbReference type="EMBL" id="APG59395.1"/>
    </source>
</evidence>
<keyword evidence="2" id="KW-0805">Transcription regulation</keyword>
<evidence type="ECO:0000256" key="1">
    <source>
        <dbReference type="ARBA" id="ARBA00010641"/>
    </source>
</evidence>
<dbReference type="InterPro" id="IPR013249">
    <property type="entry name" value="RNA_pol_sigma70_r4_t2"/>
</dbReference>
<dbReference type="CDD" id="cd06171">
    <property type="entry name" value="Sigma70_r4"/>
    <property type="match status" value="1"/>
</dbReference>
<feature type="domain" description="RNA polymerase sigma-70 region 2" evidence="5">
    <location>
        <begin position="26"/>
        <end position="92"/>
    </location>
</feature>
<dbReference type="InterPro" id="IPR014284">
    <property type="entry name" value="RNA_pol_sigma-70_dom"/>
</dbReference>
<dbReference type="NCBIfam" id="TIGR02937">
    <property type="entry name" value="sigma70-ECF"/>
    <property type="match status" value="1"/>
</dbReference>
<dbReference type="Proteomes" id="UP000182510">
    <property type="component" value="Chromosome"/>
</dbReference>
<dbReference type="GO" id="GO:0003677">
    <property type="term" value="F:DNA binding"/>
    <property type="evidence" value="ECO:0007669"/>
    <property type="project" value="InterPro"/>
</dbReference>
<dbReference type="Pfam" id="PF04542">
    <property type="entry name" value="Sigma70_r2"/>
    <property type="match status" value="1"/>
</dbReference>
<gene>
    <name evidence="7" type="ORF">LPB144_02765</name>
</gene>
<evidence type="ECO:0000259" key="5">
    <source>
        <dbReference type="Pfam" id="PF04542"/>
    </source>
</evidence>
<evidence type="ECO:0000256" key="3">
    <source>
        <dbReference type="ARBA" id="ARBA00023082"/>
    </source>
</evidence>
<dbReference type="OrthoDB" id="1160671at2"/>
<dbReference type="PANTHER" id="PTHR43133">
    <property type="entry name" value="RNA POLYMERASE ECF-TYPE SIGMA FACTO"/>
    <property type="match status" value="1"/>
</dbReference>
<proteinExistence type="inferred from homology"/>